<reference evidence="3 4" key="1">
    <citation type="submission" date="2016-03" db="EMBL/GenBank/DDBJ databases">
        <authorList>
            <person name="Ploux O."/>
        </authorList>
    </citation>
    <scope>NUCLEOTIDE SEQUENCE [LARGE SCALE GENOMIC DNA]</scope>
    <source>
        <strain evidence="3 4">UAMH 11012</strain>
    </source>
</reference>
<feature type="transmembrane region" description="Helical" evidence="2">
    <location>
        <begin position="220"/>
        <end position="244"/>
    </location>
</feature>
<dbReference type="STRING" id="576137.A0A1L7XYZ2"/>
<dbReference type="PANTHER" id="PTHR35041">
    <property type="entry name" value="MEDIATOR OF RNA POLYMERASE II TRANSCRIPTION SUBUNIT 1"/>
    <property type="match status" value="1"/>
</dbReference>
<dbReference type="Proteomes" id="UP000184330">
    <property type="component" value="Unassembled WGS sequence"/>
</dbReference>
<keyword evidence="4" id="KW-1185">Reference proteome</keyword>
<keyword evidence="2" id="KW-0812">Transmembrane</keyword>
<evidence type="ECO:0000256" key="2">
    <source>
        <dbReference type="SAM" id="Phobius"/>
    </source>
</evidence>
<evidence type="ECO:0000256" key="1">
    <source>
        <dbReference type="SAM" id="MobiDB-lite"/>
    </source>
</evidence>
<feature type="transmembrane region" description="Helical" evidence="2">
    <location>
        <begin position="648"/>
        <end position="674"/>
    </location>
</feature>
<accession>A0A1L7XYZ2</accession>
<evidence type="ECO:0000313" key="3">
    <source>
        <dbReference type="EMBL" id="CZR70186.1"/>
    </source>
</evidence>
<proteinExistence type="predicted"/>
<keyword evidence="2" id="KW-0472">Membrane</keyword>
<feature type="transmembrane region" description="Helical" evidence="2">
    <location>
        <begin position="171"/>
        <end position="199"/>
    </location>
</feature>
<name>A0A1L7XYZ2_9HELO</name>
<sequence length="758" mass="84032">MASSIQRDASDQSRRLSTYQAIRNSFFLGGEDITHAEQPEISPMSSTFLDTHDQDPRTKTASFVTVQERNSSGDYETESPRFSIKRKPISPTSPDQNNRVQMFEERKDMQYLLSQEPTQPTVWRIHWLRPVIIVLMPFLALVLALGHHFYYLSLHHTMSGDAGRQAWPIRFGTAFAFLVTSCLHAGTAAAAGQYVWTVVKRKPLSISSLDKLFDLTSNPISLFSWELLMSAKIAIFFGLLFWWVTKMVMIPSLEMTKHDRCRLLGWAGVAPPATLTVIAQNVNYTISIPILDFNQSGWNTSSSTWQPGAVVNRIAAQTASSFDVVPLPRQVSSTDWNYTVQFFGPSVQCNIPNATEQVYLDALVQKFENDSAIFAWAKVNDTTYNTTASPNWLLHSAWAPGLPAGASYNWAPAGIDFGDGLGLDASISPSPQTWIQTSTSGIVCTSLNASFDITVASVNGTQQIIQQAVDIIGPYPLGINIEYTYYAETFENMTSLEGDVLRHDWHPYVSHHYALAALLSGNLTIPDRTGGIGDESSDPPRHYLLQDVNTRTNVLTTGLMACDDIARSPFRNLRGDVVLPNDQVGTFDRTFPTETWMCRNKTLARAIEDLANNITISYLSSPDLTNSNTTFRNITTSDTVNVYEYHPFFLVLSYGIGLFFAAIAALIGLFSVYANGVSHSSSFSAIIATTRNSDLDSLTQGLSLGAEPLQTHIMEAKLRFGSLLGRETSYTTEQDSIPRLGFGLEEKVGRLRKGQAYR</sequence>
<dbReference type="OrthoDB" id="5340195at2759"/>
<gene>
    <name evidence="3" type="ORF">PAC_20087</name>
</gene>
<dbReference type="EMBL" id="FJOG01000104">
    <property type="protein sequence ID" value="CZR70186.1"/>
    <property type="molecule type" value="Genomic_DNA"/>
</dbReference>
<protein>
    <submittedName>
        <fullName evidence="3">Uncharacterized protein</fullName>
    </submittedName>
</protein>
<dbReference type="AlphaFoldDB" id="A0A1L7XYZ2"/>
<dbReference type="PANTHER" id="PTHR35041:SF3">
    <property type="entry name" value="FORMYLMETHIONINE DEFORMYLASE-LIKE PROTEIN"/>
    <property type="match status" value="1"/>
</dbReference>
<evidence type="ECO:0000313" key="4">
    <source>
        <dbReference type="Proteomes" id="UP000184330"/>
    </source>
</evidence>
<keyword evidence="2" id="KW-1133">Transmembrane helix</keyword>
<organism evidence="3 4">
    <name type="scientific">Phialocephala subalpina</name>
    <dbReference type="NCBI Taxonomy" id="576137"/>
    <lineage>
        <taxon>Eukaryota</taxon>
        <taxon>Fungi</taxon>
        <taxon>Dikarya</taxon>
        <taxon>Ascomycota</taxon>
        <taxon>Pezizomycotina</taxon>
        <taxon>Leotiomycetes</taxon>
        <taxon>Helotiales</taxon>
        <taxon>Mollisiaceae</taxon>
        <taxon>Phialocephala</taxon>
        <taxon>Phialocephala fortinii species complex</taxon>
    </lineage>
</organism>
<feature type="region of interest" description="Disordered" evidence="1">
    <location>
        <begin position="67"/>
        <end position="97"/>
    </location>
</feature>
<feature type="transmembrane region" description="Helical" evidence="2">
    <location>
        <begin position="131"/>
        <end position="151"/>
    </location>
</feature>